<dbReference type="GO" id="GO:0034388">
    <property type="term" value="C:Pwp2p-containing subcomplex of 90S preribosome"/>
    <property type="evidence" value="ECO:0007669"/>
    <property type="project" value="TreeGrafter"/>
</dbReference>
<evidence type="ECO:0008006" key="10">
    <source>
        <dbReference type="Google" id="ProtNLM"/>
    </source>
</evidence>
<evidence type="ECO:0000256" key="1">
    <source>
        <dbReference type="ARBA" id="ARBA00004604"/>
    </source>
</evidence>
<dbReference type="InterPro" id="IPR015943">
    <property type="entry name" value="WD40/YVTN_repeat-like_dom_sf"/>
</dbReference>
<evidence type="ECO:0000256" key="5">
    <source>
        <dbReference type="ARBA" id="ARBA00023242"/>
    </source>
</evidence>
<keyword evidence="5" id="KW-0539">Nucleus</keyword>
<dbReference type="InterPro" id="IPR045161">
    <property type="entry name" value="Utp18"/>
</dbReference>
<keyword evidence="2" id="KW-0698">rRNA processing</keyword>
<feature type="chain" id="PRO_5029005140" description="WD domain, G-beta repeat" evidence="7">
    <location>
        <begin position="16"/>
        <end position="468"/>
    </location>
</feature>
<evidence type="ECO:0000313" key="8">
    <source>
        <dbReference type="EMBL" id="CAD2213026.1"/>
    </source>
</evidence>
<evidence type="ECO:0000256" key="7">
    <source>
        <dbReference type="SAM" id="SignalP"/>
    </source>
</evidence>
<keyword evidence="4" id="KW-0677">Repeat</keyword>
<dbReference type="GO" id="GO:0032040">
    <property type="term" value="C:small-subunit processome"/>
    <property type="evidence" value="ECO:0007669"/>
    <property type="project" value="TreeGrafter"/>
</dbReference>
<feature type="signal peptide" evidence="7">
    <location>
        <begin position="1"/>
        <end position="15"/>
    </location>
</feature>
<dbReference type="SUPFAM" id="SSF50978">
    <property type="entry name" value="WD40 repeat-like"/>
    <property type="match status" value="1"/>
</dbReference>
<organism evidence="8 9">
    <name type="scientific">Angomonas deanei</name>
    <dbReference type="NCBI Taxonomy" id="59799"/>
    <lineage>
        <taxon>Eukaryota</taxon>
        <taxon>Discoba</taxon>
        <taxon>Euglenozoa</taxon>
        <taxon>Kinetoplastea</taxon>
        <taxon>Metakinetoplastina</taxon>
        <taxon>Trypanosomatida</taxon>
        <taxon>Trypanosomatidae</taxon>
        <taxon>Strigomonadinae</taxon>
        <taxon>Angomonas</taxon>
    </lineage>
</organism>
<dbReference type="AlphaFoldDB" id="A0A7G2C052"/>
<sequence length="468" mass="50919">MLAFLFLRSTLYTSSLFLAALLESPSIVFLSHMPPKSKVNWVDDDDEKGTVPSYMASSTVLPSWATSDAKRELEAKKHSRDDNDDSEDPYARVRHAKNKRFRSEDLDTLLSKSEPLLVSRSNKQRALAPVPLSVIPLPKDVPQTIQWHRNGQIVVVGGRHHVYTFFSAGGYTEQLSKIDVDTRVEKSALCGNGEQVVVVGHEKYIPILVNLSTEQQTPLSFLDMRNTGIHRNGRRDQSKKEFFIQALCTPYSFTTGGGGSPLLAPQMVCVAAGGRVMIGNLSSGSVATNISVEDTVTCVQYSGPQELTVAAGSRLYVYDVRKTAQVLYSFEDEGSLGITHFTNTATAIAVGSGNGIVNLYSKREEDGGLWASDRQNKRSAKPTKVYKNLSTSISQTSFGVNTAGETVLAFSSKSQKNGVRLAVLPEGTVLPSFPPVSSHHEFILSMALAPTIPVLSVGEKGKITQYAA</sequence>
<keyword evidence="7" id="KW-0732">Signal</keyword>
<evidence type="ECO:0000256" key="6">
    <source>
        <dbReference type="SAM" id="MobiDB-lite"/>
    </source>
</evidence>
<proteinExistence type="predicted"/>
<keyword evidence="3" id="KW-0853">WD repeat</keyword>
<feature type="compositionally biased region" description="Basic and acidic residues" evidence="6">
    <location>
        <begin position="71"/>
        <end position="81"/>
    </location>
</feature>
<evidence type="ECO:0000256" key="2">
    <source>
        <dbReference type="ARBA" id="ARBA00022552"/>
    </source>
</evidence>
<evidence type="ECO:0000256" key="4">
    <source>
        <dbReference type="ARBA" id="ARBA00022737"/>
    </source>
</evidence>
<dbReference type="PANTHER" id="PTHR18359">
    <property type="entry name" value="WD-REPEAT PROTEIN-RELATED"/>
    <property type="match status" value="1"/>
</dbReference>
<evidence type="ECO:0000313" key="9">
    <source>
        <dbReference type="Proteomes" id="UP000515908"/>
    </source>
</evidence>
<name>A0A7G2C052_9TRYP</name>
<dbReference type="Gene3D" id="2.130.10.10">
    <property type="entry name" value="YVTN repeat-like/Quinoprotein amine dehydrogenase"/>
    <property type="match status" value="1"/>
</dbReference>
<dbReference type="EMBL" id="LR877145">
    <property type="protein sequence ID" value="CAD2213026.1"/>
    <property type="molecule type" value="Genomic_DNA"/>
</dbReference>
<dbReference type="PANTHER" id="PTHR18359:SF0">
    <property type="entry name" value="U3 SMALL NUCLEOLAR RNA-ASSOCIATED PROTEIN 18 HOMOLOG"/>
    <property type="match status" value="1"/>
</dbReference>
<dbReference type="Proteomes" id="UP000515908">
    <property type="component" value="Chromosome 01"/>
</dbReference>
<evidence type="ECO:0000256" key="3">
    <source>
        <dbReference type="ARBA" id="ARBA00022574"/>
    </source>
</evidence>
<reference evidence="8 9" key="1">
    <citation type="submission" date="2020-08" db="EMBL/GenBank/DDBJ databases">
        <authorList>
            <person name="Newling K."/>
            <person name="Davey J."/>
            <person name="Forrester S."/>
        </authorList>
    </citation>
    <scope>NUCLEOTIDE SEQUENCE [LARGE SCALE GENOMIC DNA]</scope>
    <source>
        <strain evidence="9">Crithidia deanei Carvalho (ATCC PRA-265)</strain>
    </source>
</reference>
<dbReference type="GO" id="GO:0006364">
    <property type="term" value="P:rRNA processing"/>
    <property type="evidence" value="ECO:0007669"/>
    <property type="project" value="UniProtKB-KW"/>
</dbReference>
<comment type="subcellular location">
    <subcellularLocation>
        <location evidence="1">Nucleus</location>
        <location evidence="1">Nucleolus</location>
    </subcellularLocation>
</comment>
<dbReference type="VEuPathDB" id="TriTrypDB:ADEAN_000046200"/>
<feature type="region of interest" description="Disordered" evidence="6">
    <location>
        <begin position="71"/>
        <end position="94"/>
    </location>
</feature>
<protein>
    <recommendedName>
        <fullName evidence="10">WD domain, G-beta repeat</fullName>
    </recommendedName>
</protein>
<keyword evidence="9" id="KW-1185">Reference proteome</keyword>
<dbReference type="OrthoDB" id="1935146at2759"/>
<dbReference type="InterPro" id="IPR036322">
    <property type="entry name" value="WD40_repeat_dom_sf"/>
</dbReference>
<accession>A0A7G2C052</accession>
<gene>
    <name evidence="8" type="ORF">ADEAN_000046200</name>
</gene>